<dbReference type="GO" id="GO:0008270">
    <property type="term" value="F:zinc ion binding"/>
    <property type="evidence" value="ECO:0007669"/>
    <property type="project" value="UniProtKB-KW"/>
</dbReference>
<evidence type="ECO:0000256" key="5">
    <source>
        <dbReference type="ARBA" id="ARBA00022833"/>
    </source>
</evidence>
<name>A0A182PHG0_9DIPT</name>
<reference evidence="11" key="1">
    <citation type="submission" date="2013-03" db="EMBL/GenBank/DDBJ databases">
        <title>The Genome Sequence of Anopheles epiroticus epiroticus2.</title>
        <authorList>
            <consortium name="The Broad Institute Genomics Platform"/>
            <person name="Neafsey D.E."/>
            <person name="Howell P."/>
            <person name="Walker B."/>
            <person name="Young S.K."/>
            <person name="Zeng Q."/>
            <person name="Gargeya S."/>
            <person name="Fitzgerald M."/>
            <person name="Haas B."/>
            <person name="Abouelleil A."/>
            <person name="Allen A.W."/>
            <person name="Alvarado L."/>
            <person name="Arachchi H.M."/>
            <person name="Berlin A.M."/>
            <person name="Chapman S.B."/>
            <person name="Gainer-Dewar J."/>
            <person name="Goldberg J."/>
            <person name="Griggs A."/>
            <person name="Gujja S."/>
            <person name="Hansen M."/>
            <person name="Howarth C."/>
            <person name="Imamovic A."/>
            <person name="Ireland A."/>
            <person name="Larimer J."/>
            <person name="McCowan C."/>
            <person name="Murphy C."/>
            <person name="Pearson M."/>
            <person name="Poon T.W."/>
            <person name="Priest M."/>
            <person name="Roberts A."/>
            <person name="Saif S."/>
            <person name="Shea T."/>
            <person name="Sisk P."/>
            <person name="Sykes S."/>
            <person name="Wortman J."/>
            <person name="Nusbaum C."/>
            <person name="Birren B."/>
        </authorList>
    </citation>
    <scope>NUCLEOTIDE SEQUENCE [LARGE SCALE GENOMIC DNA]</scope>
    <source>
        <strain evidence="11">Epiroticus2</strain>
    </source>
</reference>
<evidence type="ECO:0000313" key="10">
    <source>
        <dbReference type="EnsemblMetazoa" id="AEPI006369-PA"/>
    </source>
</evidence>
<dbReference type="PROSITE" id="PS50157">
    <property type="entry name" value="ZINC_FINGER_C2H2_2"/>
    <property type="match status" value="7"/>
</dbReference>
<keyword evidence="4 7" id="KW-0863">Zinc-finger</keyword>
<dbReference type="PROSITE" id="PS00028">
    <property type="entry name" value="ZINC_FINGER_C2H2_1"/>
    <property type="match status" value="7"/>
</dbReference>
<evidence type="ECO:0000256" key="3">
    <source>
        <dbReference type="ARBA" id="ARBA00022737"/>
    </source>
</evidence>
<dbReference type="InterPro" id="IPR013087">
    <property type="entry name" value="Znf_C2H2_type"/>
</dbReference>
<feature type="domain" description="C2H2-type" evidence="9">
    <location>
        <begin position="559"/>
        <end position="583"/>
    </location>
</feature>
<feature type="region of interest" description="Disordered" evidence="8">
    <location>
        <begin position="534"/>
        <end position="556"/>
    </location>
</feature>
<evidence type="ECO:0000256" key="2">
    <source>
        <dbReference type="ARBA" id="ARBA00022723"/>
    </source>
</evidence>
<dbReference type="GO" id="GO:0000978">
    <property type="term" value="F:RNA polymerase II cis-regulatory region sequence-specific DNA binding"/>
    <property type="evidence" value="ECO:0007669"/>
    <property type="project" value="TreeGrafter"/>
</dbReference>
<feature type="domain" description="C2H2-type" evidence="9">
    <location>
        <begin position="296"/>
        <end position="323"/>
    </location>
</feature>
<dbReference type="Pfam" id="PF13912">
    <property type="entry name" value="zf-C2H2_6"/>
    <property type="match status" value="2"/>
</dbReference>
<evidence type="ECO:0000259" key="9">
    <source>
        <dbReference type="PROSITE" id="PS50157"/>
    </source>
</evidence>
<feature type="domain" description="C2H2-type" evidence="9">
    <location>
        <begin position="410"/>
        <end position="433"/>
    </location>
</feature>
<dbReference type="Gene3D" id="3.30.160.60">
    <property type="entry name" value="Classic Zinc Finger"/>
    <property type="match status" value="5"/>
</dbReference>
<feature type="domain" description="C2H2-type" evidence="9">
    <location>
        <begin position="439"/>
        <end position="466"/>
    </location>
</feature>
<reference evidence="10" key="2">
    <citation type="submission" date="2020-05" db="UniProtKB">
        <authorList>
            <consortium name="EnsemblMetazoa"/>
        </authorList>
    </citation>
    <scope>IDENTIFICATION</scope>
    <source>
        <strain evidence="10">Epiroticus2</strain>
    </source>
</reference>
<keyword evidence="11" id="KW-1185">Reference proteome</keyword>
<feature type="region of interest" description="Disordered" evidence="8">
    <location>
        <begin position="182"/>
        <end position="229"/>
    </location>
</feature>
<organism evidence="10 11">
    <name type="scientific">Anopheles epiroticus</name>
    <dbReference type="NCBI Taxonomy" id="199890"/>
    <lineage>
        <taxon>Eukaryota</taxon>
        <taxon>Metazoa</taxon>
        <taxon>Ecdysozoa</taxon>
        <taxon>Arthropoda</taxon>
        <taxon>Hexapoda</taxon>
        <taxon>Insecta</taxon>
        <taxon>Pterygota</taxon>
        <taxon>Neoptera</taxon>
        <taxon>Endopterygota</taxon>
        <taxon>Diptera</taxon>
        <taxon>Nematocera</taxon>
        <taxon>Culicoidea</taxon>
        <taxon>Culicidae</taxon>
        <taxon>Anophelinae</taxon>
        <taxon>Anopheles</taxon>
    </lineage>
</organism>
<comment type="subcellular location">
    <subcellularLocation>
        <location evidence="1">Nucleus</location>
    </subcellularLocation>
</comment>
<dbReference type="VEuPathDB" id="VectorBase:AEPI006369"/>
<evidence type="ECO:0000256" key="8">
    <source>
        <dbReference type="SAM" id="MobiDB-lite"/>
    </source>
</evidence>
<protein>
    <recommendedName>
        <fullName evidence="9">C2H2-type domain-containing protein</fullName>
    </recommendedName>
</protein>
<dbReference type="GO" id="GO:0000981">
    <property type="term" value="F:DNA-binding transcription factor activity, RNA polymerase II-specific"/>
    <property type="evidence" value="ECO:0007669"/>
    <property type="project" value="TreeGrafter"/>
</dbReference>
<evidence type="ECO:0000313" key="11">
    <source>
        <dbReference type="Proteomes" id="UP000075885"/>
    </source>
</evidence>
<dbReference type="GO" id="GO:0005634">
    <property type="term" value="C:nucleus"/>
    <property type="evidence" value="ECO:0007669"/>
    <property type="project" value="UniProtKB-SubCell"/>
</dbReference>
<dbReference type="PANTHER" id="PTHR23226">
    <property type="entry name" value="ZINC FINGER AND SCAN DOMAIN-CONTAINING"/>
    <property type="match status" value="1"/>
</dbReference>
<dbReference type="Pfam" id="PF00096">
    <property type="entry name" value="zf-C2H2"/>
    <property type="match status" value="3"/>
</dbReference>
<dbReference type="Proteomes" id="UP000075885">
    <property type="component" value="Unassembled WGS sequence"/>
</dbReference>
<feature type="domain" description="C2H2-type" evidence="9">
    <location>
        <begin position="353"/>
        <end position="380"/>
    </location>
</feature>
<dbReference type="SUPFAM" id="SSF57667">
    <property type="entry name" value="beta-beta-alpha zinc fingers"/>
    <property type="match status" value="3"/>
</dbReference>
<keyword evidence="5" id="KW-0862">Zinc</keyword>
<dbReference type="PANTHER" id="PTHR23226:SF416">
    <property type="entry name" value="FI01424P"/>
    <property type="match status" value="1"/>
</dbReference>
<evidence type="ECO:0000256" key="1">
    <source>
        <dbReference type="ARBA" id="ARBA00004123"/>
    </source>
</evidence>
<proteinExistence type="predicted"/>
<evidence type="ECO:0000256" key="4">
    <source>
        <dbReference type="ARBA" id="ARBA00022771"/>
    </source>
</evidence>
<dbReference type="InterPro" id="IPR036236">
    <property type="entry name" value="Znf_C2H2_sf"/>
</dbReference>
<keyword evidence="6" id="KW-0539">Nucleus</keyword>
<dbReference type="SMART" id="SM00355">
    <property type="entry name" value="ZnF_C2H2"/>
    <property type="match status" value="10"/>
</dbReference>
<accession>A0A182PHG0</accession>
<dbReference type="STRING" id="199890.A0A182PHG0"/>
<dbReference type="EnsemblMetazoa" id="AEPI006369-RA">
    <property type="protein sequence ID" value="AEPI006369-PA"/>
    <property type="gene ID" value="AEPI006369"/>
</dbReference>
<evidence type="ECO:0000256" key="6">
    <source>
        <dbReference type="ARBA" id="ARBA00023242"/>
    </source>
</evidence>
<evidence type="ECO:0000256" key="7">
    <source>
        <dbReference type="PROSITE-ProRule" id="PRU00042"/>
    </source>
</evidence>
<sequence>MIALDEHRPLLDATIGTFLEDITFRVPDNVRSLLPSSVCVACLEVMEFFSKYRRKMKHLHEFLIALARVKLGDEMSLRELFENRTEHLELLFRDLGLCNTTEAGVEDLLQEYEQYMIASIKVDCEENAEMATCEESIAVLELTPLDEVIPLEESEVLEETFATEEQFDSDYTPIEGIEAKETVPTTQRQKRKRKIIQTRQSSRMTVELELDTQDDNATVSDEQQKDDDGVPCRERYQCEICPYKSYHTVAFTLHKKKHEQNIGKSGFVCNNPYCLRMFDTLDELLNHKSSNPHRRYTCEICGNVLKHRVSLEVHMERHVGFTHFQCPYCSSSFHTRTEVKNHLAAIHISEDRAECGECGAVFTSKKLLKQHLESHTEERNFHCKDCERSFKTQHHLNRHIRAVHTEVTRFHCEHCDVSYSRRDKLRMHVEKVHEIQTYFVCDICVRSFDTNEALQEHRHHHEHPQKLECGTCLIVCLTQESFDTHTCITYQDNYVCCGRDFKYHMLYNKHMMSHGIKVNARVKPNTNLLIGQERAMRAGSQSGKKQPTRRKDQTKTGKHECLVCGKSFASITELKQHECDGLG</sequence>
<feature type="domain" description="C2H2-type" evidence="9">
    <location>
        <begin position="381"/>
        <end position="405"/>
    </location>
</feature>
<keyword evidence="3" id="KW-0677">Repeat</keyword>
<keyword evidence="2" id="KW-0479">Metal-binding</keyword>
<feature type="domain" description="C2H2-type" evidence="9">
    <location>
        <begin position="324"/>
        <end position="352"/>
    </location>
</feature>
<dbReference type="AlphaFoldDB" id="A0A182PHG0"/>